<gene>
    <name evidence="1" type="ORF">ACFPCY_29350</name>
</gene>
<proteinExistence type="predicted"/>
<sequence length="65" mass="7261">MPLAAAAASGKRQRAMWRWALHQPDVVRLQALLALDEDPDFAMFPAIEHTRAALDRDRRTGALPP</sequence>
<dbReference type="RefSeq" id="WP_378260360.1">
    <property type="nucleotide sequence ID" value="NZ_JBHSIT010000009.1"/>
</dbReference>
<accession>A0ABV9U775</accession>
<keyword evidence="2" id="KW-1185">Reference proteome</keyword>
<evidence type="ECO:0000313" key="1">
    <source>
        <dbReference type="EMBL" id="MFC4911445.1"/>
    </source>
</evidence>
<comment type="caution">
    <text evidence="1">The sequence shown here is derived from an EMBL/GenBank/DDBJ whole genome shotgun (WGS) entry which is preliminary data.</text>
</comment>
<evidence type="ECO:0000313" key="2">
    <source>
        <dbReference type="Proteomes" id="UP001595872"/>
    </source>
</evidence>
<dbReference type="EMBL" id="JBHSIT010000009">
    <property type="protein sequence ID" value="MFC4911445.1"/>
    <property type="molecule type" value="Genomic_DNA"/>
</dbReference>
<organism evidence="1 2">
    <name type="scientific">Actinomadura gamaensis</name>
    <dbReference type="NCBI Taxonomy" id="1763541"/>
    <lineage>
        <taxon>Bacteria</taxon>
        <taxon>Bacillati</taxon>
        <taxon>Actinomycetota</taxon>
        <taxon>Actinomycetes</taxon>
        <taxon>Streptosporangiales</taxon>
        <taxon>Thermomonosporaceae</taxon>
        <taxon>Actinomadura</taxon>
    </lineage>
</organism>
<dbReference type="Proteomes" id="UP001595872">
    <property type="component" value="Unassembled WGS sequence"/>
</dbReference>
<name>A0ABV9U775_9ACTN</name>
<protein>
    <submittedName>
        <fullName evidence="1">Uncharacterized protein</fullName>
    </submittedName>
</protein>
<reference evidence="2" key="1">
    <citation type="journal article" date="2019" name="Int. J. Syst. Evol. Microbiol.">
        <title>The Global Catalogue of Microorganisms (GCM) 10K type strain sequencing project: providing services to taxonomists for standard genome sequencing and annotation.</title>
        <authorList>
            <consortium name="The Broad Institute Genomics Platform"/>
            <consortium name="The Broad Institute Genome Sequencing Center for Infectious Disease"/>
            <person name="Wu L."/>
            <person name="Ma J."/>
        </authorList>
    </citation>
    <scope>NUCLEOTIDE SEQUENCE [LARGE SCALE GENOMIC DNA]</scope>
    <source>
        <strain evidence="2">KLKA75</strain>
    </source>
</reference>